<dbReference type="PANTHER" id="PTHR46191:SF2">
    <property type="entry name" value="HALOACID DEHALOGENASE-LIKE HYDROLASE DOMAIN-CONTAINING PROTEIN 3"/>
    <property type="match status" value="1"/>
</dbReference>
<dbReference type="GO" id="GO:0005634">
    <property type="term" value="C:nucleus"/>
    <property type="evidence" value="ECO:0007669"/>
    <property type="project" value="TreeGrafter"/>
</dbReference>
<proteinExistence type="predicted"/>
<dbReference type="OrthoDB" id="444127at2759"/>
<sequence length="304" mass="35330">MQFPKSIKINQWDLPANKLKPPKVITFDAYNTLYSTTLPVMEQYCKIGLKYGIEADPQHLTVKFPKIFKDLRASHPNYGKYTNLTPNEWWETLISNIFEPIKVPKEMITEILKTFEGFGAYTVYPDLLEFLKNMRAAFPGTIFGVVSNTDPIMHTLIKNIGLAPYFGTHVYLSYDLEVSKPDPKIFEHALSDIVTKNPELLENMSYEELKKRCWHIGDERLNDMSGASNAGWNGVLIDRMNKYKFLGKLSEENEREEYELYKDKIDNNSQESWKLSLFQTDAMQIDKRQFVISNFNTLSKMFLS</sequence>
<dbReference type="InterPro" id="IPR044924">
    <property type="entry name" value="HAD-SF_hydro_IA_REG-2-like_cap"/>
</dbReference>
<dbReference type="Proteomes" id="UP000190831">
    <property type="component" value="Chromosome C"/>
</dbReference>
<organism evidence="1 2">
    <name type="scientific">Lachancea fermentati</name>
    <name type="common">Zygosaccharomyces fermentati</name>
    <dbReference type="NCBI Taxonomy" id="4955"/>
    <lineage>
        <taxon>Eukaryota</taxon>
        <taxon>Fungi</taxon>
        <taxon>Dikarya</taxon>
        <taxon>Ascomycota</taxon>
        <taxon>Saccharomycotina</taxon>
        <taxon>Saccharomycetes</taxon>
        <taxon>Saccharomycetales</taxon>
        <taxon>Saccharomycetaceae</taxon>
        <taxon>Lachancea</taxon>
    </lineage>
</organism>
<gene>
    <name evidence="1" type="ORF">LAFE_0C10550G</name>
</gene>
<dbReference type="EMBL" id="LT598485">
    <property type="protein sequence ID" value="SCW00724.1"/>
    <property type="molecule type" value="Genomic_DNA"/>
</dbReference>
<dbReference type="SFLD" id="SFLDG01129">
    <property type="entry name" value="C1.5:_HAD__Beta-PGM__Phosphata"/>
    <property type="match status" value="1"/>
</dbReference>
<evidence type="ECO:0000313" key="2">
    <source>
        <dbReference type="Proteomes" id="UP000190831"/>
    </source>
</evidence>
<dbReference type="InterPro" id="IPR023214">
    <property type="entry name" value="HAD_sf"/>
</dbReference>
<keyword evidence="2" id="KW-1185">Reference proteome</keyword>
<dbReference type="Pfam" id="PF00702">
    <property type="entry name" value="Hydrolase"/>
    <property type="match status" value="1"/>
</dbReference>
<dbReference type="Gene3D" id="3.40.50.1000">
    <property type="entry name" value="HAD superfamily/HAD-like"/>
    <property type="match status" value="1"/>
</dbReference>
<dbReference type="InterPro" id="IPR011949">
    <property type="entry name" value="HAD-SF_hydro_IA_REG-2-like"/>
</dbReference>
<dbReference type="InterPro" id="IPR051828">
    <property type="entry name" value="HAD-like_hydrolase_domain"/>
</dbReference>
<reference evidence="1 2" key="1">
    <citation type="submission" date="2016-03" db="EMBL/GenBank/DDBJ databases">
        <authorList>
            <person name="Devillers H."/>
        </authorList>
    </citation>
    <scope>NUCLEOTIDE SEQUENCE [LARGE SCALE GENOMIC DNA]</scope>
    <source>
        <strain evidence="1">CBS 6772</strain>
    </source>
</reference>
<protein>
    <submittedName>
        <fullName evidence="1">LAFE_0C10550g1_1</fullName>
    </submittedName>
</protein>
<dbReference type="OMA" id="WWRQLIA"/>
<dbReference type="STRING" id="4955.A0A1G4MAE5"/>
<dbReference type="SFLD" id="SFLDS00003">
    <property type="entry name" value="Haloacid_Dehalogenase"/>
    <property type="match status" value="1"/>
</dbReference>
<evidence type="ECO:0000313" key="1">
    <source>
        <dbReference type="EMBL" id="SCW00724.1"/>
    </source>
</evidence>
<dbReference type="AlphaFoldDB" id="A0A1G4MAE5"/>
<dbReference type="Gene3D" id="1.10.150.720">
    <property type="entry name" value="Haloacid dehalogenase-like hydrolase"/>
    <property type="match status" value="1"/>
</dbReference>
<dbReference type="SUPFAM" id="SSF56784">
    <property type="entry name" value="HAD-like"/>
    <property type="match status" value="1"/>
</dbReference>
<accession>A0A1G4MAE5</accession>
<dbReference type="NCBIfam" id="TIGR02252">
    <property type="entry name" value="DREG-2"/>
    <property type="match status" value="1"/>
</dbReference>
<dbReference type="InterPro" id="IPR036412">
    <property type="entry name" value="HAD-like_sf"/>
</dbReference>
<dbReference type="PANTHER" id="PTHR46191">
    <property type="match status" value="1"/>
</dbReference>
<name>A0A1G4MAE5_LACFM</name>